<reference evidence="2 3" key="1">
    <citation type="submission" date="2020-08" db="EMBL/GenBank/DDBJ databases">
        <title>Genomic Encyclopedia of Type Strains, Phase IV (KMG-IV): sequencing the most valuable type-strain genomes for metagenomic binning, comparative biology and taxonomic classification.</title>
        <authorList>
            <person name="Goeker M."/>
        </authorList>
    </citation>
    <scope>NUCLEOTIDE SEQUENCE [LARGE SCALE GENOMIC DNA]</scope>
    <source>
        <strain evidence="2 3">DSM 102234</strain>
    </source>
</reference>
<protein>
    <submittedName>
        <fullName evidence="2">Uncharacterized protein</fullName>
    </submittedName>
</protein>
<organism evidence="2 3">
    <name type="scientific">Sulfitobacter undariae</name>
    <dbReference type="NCBI Taxonomy" id="1563671"/>
    <lineage>
        <taxon>Bacteria</taxon>
        <taxon>Pseudomonadati</taxon>
        <taxon>Pseudomonadota</taxon>
        <taxon>Alphaproteobacteria</taxon>
        <taxon>Rhodobacterales</taxon>
        <taxon>Roseobacteraceae</taxon>
        <taxon>Sulfitobacter</taxon>
    </lineage>
</organism>
<dbReference type="EMBL" id="JACIEI010000007">
    <property type="protein sequence ID" value="MBB3994710.1"/>
    <property type="molecule type" value="Genomic_DNA"/>
</dbReference>
<gene>
    <name evidence="2" type="ORF">GGR95_002358</name>
</gene>
<feature type="transmembrane region" description="Helical" evidence="1">
    <location>
        <begin position="30"/>
        <end position="48"/>
    </location>
</feature>
<dbReference type="RefSeq" id="WP_184565971.1">
    <property type="nucleotide sequence ID" value="NZ_JACIEI010000007.1"/>
</dbReference>
<evidence type="ECO:0000313" key="3">
    <source>
        <dbReference type="Proteomes" id="UP000530268"/>
    </source>
</evidence>
<keyword evidence="1" id="KW-0472">Membrane</keyword>
<keyword evidence="1" id="KW-1133">Transmembrane helix</keyword>
<name>A0A7W6E9Y1_9RHOB</name>
<dbReference type="AlphaFoldDB" id="A0A7W6E9Y1"/>
<dbReference type="Proteomes" id="UP000530268">
    <property type="component" value="Unassembled WGS sequence"/>
</dbReference>
<sequence>MTIATDFKFERPSASTSVQVLDGSRFLGRVAFRFSAISFALITVLIWLAPGASWESDVMLFKLALSIFSGLVAVGCWQSATPPVAPTVELDIARAEVRLVCEESGRRVIKSCSFADLQSAELNGRSISFWEAGGQFLAQVTLSNATAHAHLLHALRTAGKLD</sequence>
<proteinExistence type="predicted"/>
<evidence type="ECO:0000313" key="2">
    <source>
        <dbReference type="EMBL" id="MBB3994710.1"/>
    </source>
</evidence>
<accession>A0A7W6E9Y1</accession>
<evidence type="ECO:0000256" key="1">
    <source>
        <dbReference type="SAM" id="Phobius"/>
    </source>
</evidence>
<comment type="caution">
    <text evidence="2">The sequence shown here is derived from an EMBL/GenBank/DDBJ whole genome shotgun (WGS) entry which is preliminary data.</text>
</comment>
<keyword evidence="1" id="KW-0812">Transmembrane</keyword>
<keyword evidence="3" id="KW-1185">Reference proteome</keyword>